<dbReference type="Proteomes" id="UP001341444">
    <property type="component" value="Unassembled WGS sequence"/>
</dbReference>
<keyword evidence="1" id="KW-0472">Membrane</keyword>
<dbReference type="InterPro" id="IPR008523">
    <property type="entry name" value="DUF805"/>
</dbReference>
<reference evidence="2 3" key="1">
    <citation type="submission" date="2023-03" db="EMBL/GenBank/DDBJ databases">
        <title>Bacillus Genome Sequencing.</title>
        <authorList>
            <person name="Dunlap C."/>
        </authorList>
    </citation>
    <scope>NUCLEOTIDE SEQUENCE [LARGE SCALE GENOMIC DNA]</scope>
    <source>
        <strain evidence="2 3">B-23453</strain>
    </source>
</reference>
<feature type="transmembrane region" description="Helical" evidence="1">
    <location>
        <begin position="77"/>
        <end position="98"/>
    </location>
</feature>
<keyword evidence="3" id="KW-1185">Reference proteome</keyword>
<gene>
    <name evidence="2" type="ORF">P4T90_13285</name>
</gene>
<feature type="transmembrane region" description="Helical" evidence="1">
    <location>
        <begin position="23"/>
        <end position="40"/>
    </location>
</feature>
<evidence type="ECO:0000313" key="3">
    <source>
        <dbReference type="Proteomes" id="UP001341444"/>
    </source>
</evidence>
<keyword evidence="1" id="KW-1133">Transmembrane helix</keyword>
<dbReference type="PANTHER" id="PTHR34980">
    <property type="entry name" value="INNER MEMBRANE PROTEIN-RELATED-RELATED"/>
    <property type="match status" value="1"/>
</dbReference>
<dbReference type="EMBL" id="JARMAB010000019">
    <property type="protein sequence ID" value="MED1204026.1"/>
    <property type="molecule type" value="Genomic_DNA"/>
</dbReference>
<dbReference type="RefSeq" id="WP_066264333.1">
    <property type="nucleotide sequence ID" value="NZ_JARMAB010000019.1"/>
</dbReference>
<dbReference type="PANTHER" id="PTHR34980:SF2">
    <property type="entry name" value="INNER MEMBRANE PROTEIN YHAH-RELATED"/>
    <property type="match status" value="1"/>
</dbReference>
<evidence type="ECO:0000313" key="2">
    <source>
        <dbReference type="EMBL" id="MED1204026.1"/>
    </source>
</evidence>
<organism evidence="2 3">
    <name type="scientific">Heyndrickxia acidicola</name>
    <dbReference type="NCBI Taxonomy" id="209389"/>
    <lineage>
        <taxon>Bacteria</taxon>
        <taxon>Bacillati</taxon>
        <taxon>Bacillota</taxon>
        <taxon>Bacilli</taxon>
        <taxon>Bacillales</taxon>
        <taxon>Bacillaceae</taxon>
        <taxon>Heyndrickxia</taxon>
    </lineage>
</organism>
<name>A0ABU6MH73_9BACI</name>
<comment type="caution">
    <text evidence="2">The sequence shown here is derived from an EMBL/GenBank/DDBJ whole genome shotgun (WGS) entry which is preliminary data.</text>
</comment>
<sequence length="118" mass="13793">MQWYLKVLNNYAGFEGRARRKEYWMFVLFNFIFELIVRIVDAILHTHSLLPFLYGLAVLIPSLAVSARRLHDTGKSGWVQLINLIPVIGTIIFIVFMCQDSQDRPNKYGPVPKEFYNE</sequence>
<protein>
    <submittedName>
        <fullName evidence="2">DUF805 domain-containing protein</fullName>
    </submittedName>
</protein>
<accession>A0ABU6MH73</accession>
<keyword evidence="1" id="KW-0812">Transmembrane</keyword>
<proteinExistence type="predicted"/>
<dbReference type="Pfam" id="PF05656">
    <property type="entry name" value="DUF805"/>
    <property type="match status" value="1"/>
</dbReference>
<evidence type="ECO:0000256" key="1">
    <source>
        <dbReference type="SAM" id="Phobius"/>
    </source>
</evidence>